<dbReference type="InterPro" id="IPR005349">
    <property type="entry name" value="TMEM14"/>
</dbReference>
<dbReference type="Gene3D" id="1.10.10.1740">
    <property type="entry name" value="Transmembrane protein 14-like"/>
    <property type="match status" value="1"/>
</dbReference>
<keyword evidence="8" id="KW-1185">Reference proteome</keyword>
<feature type="non-terminal residue" evidence="7">
    <location>
        <position position="1"/>
    </location>
</feature>
<keyword evidence="3 6" id="KW-0812">Transmembrane</keyword>
<comment type="caution">
    <text evidence="7">The sequence shown here is derived from an EMBL/GenBank/DDBJ whole genome shotgun (WGS) entry which is preliminary data.</text>
</comment>
<evidence type="ECO:0000256" key="3">
    <source>
        <dbReference type="ARBA" id="ARBA00022692"/>
    </source>
</evidence>
<feature type="transmembrane region" description="Helical" evidence="6">
    <location>
        <begin position="88"/>
        <end position="105"/>
    </location>
</feature>
<dbReference type="PANTHER" id="PTHR12668:SF43">
    <property type="entry name" value="TRANSMEMBRANE PROTEIN 14 HOMOLOG"/>
    <property type="match status" value="1"/>
</dbReference>
<comment type="subcellular location">
    <subcellularLocation>
        <location evidence="1">Membrane</location>
    </subcellularLocation>
</comment>
<comment type="similarity">
    <text evidence="2">Belongs to the TMEM14 family.</text>
</comment>
<dbReference type="AlphaFoldDB" id="A0A8J4F841"/>
<keyword evidence="5 6" id="KW-0472">Membrane</keyword>
<reference evidence="7" key="1">
    <citation type="journal article" date="2021" name="Proc. Natl. Acad. Sci. U.S.A.">
        <title>Three genomes in the algal genus Volvox reveal the fate of a haploid sex-determining region after a transition to homothallism.</title>
        <authorList>
            <person name="Yamamoto K."/>
            <person name="Hamaji T."/>
            <person name="Kawai-Toyooka H."/>
            <person name="Matsuzaki R."/>
            <person name="Takahashi F."/>
            <person name="Nishimura Y."/>
            <person name="Kawachi M."/>
            <person name="Noguchi H."/>
            <person name="Minakuchi Y."/>
            <person name="Umen J.G."/>
            <person name="Toyoda A."/>
            <person name="Nozaki H."/>
        </authorList>
    </citation>
    <scope>NUCLEOTIDE SEQUENCE</scope>
    <source>
        <strain evidence="7">NIES-3780</strain>
    </source>
</reference>
<dbReference type="EMBL" id="BNCO01000044">
    <property type="protein sequence ID" value="GIL61197.1"/>
    <property type="molecule type" value="Genomic_DNA"/>
</dbReference>
<dbReference type="GO" id="GO:0015245">
    <property type="term" value="F:fatty acid transmembrane transporter activity"/>
    <property type="evidence" value="ECO:0007669"/>
    <property type="project" value="TreeGrafter"/>
</dbReference>
<protein>
    <submittedName>
        <fullName evidence="7">Uncharacterized protein</fullName>
    </submittedName>
</protein>
<evidence type="ECO:0000256" key="4">
    <source>
        <dbReference type="ARBA" id="ARBA00022989"/>
    </source>
</evidence>
<feature type="transmembrane region" description="Helical" evidence="6">
    <location>
        <begin position="56"/>
        <end position="76"/>
    </location>
</feature>
<evidence type="ECO:0000256" key="2">
    <source>
        <dbReference type="ARBA" id="ARBA00007590"/>
    </source>
</evidence>
<dbReference type="GO" id="GO:0009706">
    <property type="term" value="C:chloroplast inner membrane"/>
    <property type="evidence" value="ECO:0007669"/>
    <property type="project" value="TreeGrafter"/>
</dbReference>
<organism evidence="7 8">
    <name type="scientific">Volvox africanus</name>
    <dbReference type="NCBI Taxonomy" id="51714"/>
    <lineage>
        <taxon>Eukaryota</taxon>
        <taxon>Viridiplantae</taxon>
        <taxon>Chlorophyta</taxon>
        <taxon>core chlorophytes</taxon>
        <taxon>Chlorophyceae</taxon>
        <taxon>CS clade</taxon>
        <taxon>Chlamydomonadales</taxon>
        <taxon>Volvocaceae</taxon>
        <taxon>Volvox</taxon>
    </lineage>
</organism>
<feature type="transmembrane region" description="Helical" evidence="6">
    <location>
        <begin position="31"/>
        <end position="50"/>
    </location>
</feature>
<sequence length="150" mass="16304">QRDRILLPLKRQEPHNVTNGVGDDSCNMYDFCFTPIYSFFLAVAGLYAFFAHGSKASLGGAGGSAAVLGLLAYLSLQHYTKTRSVCKPTVFLSLVIASGLTFLMYKRFERTHSVVSAVIGSVSLIMVLFYAWSLSPLGPKPASTPARKAY</sequence>
<dbReference type="Pfam" id="PF03647">
    <property type="entry name" value="Tmemb_14"/>
    <property type="match status" value="1"/>
</dbReference>
<evidence type="ECO:0000313" key="8">
    <source>
        <dbReference type="Proteomes" id="UP000747399"/>
    </source>
</evidence>
<gene>
    <name evidence="7" type="ORF">Vafri_15591</name>
</gene>
<evidence type="ECO:0000256" key="5">
    <source>
        <dbReference type="ARBA" id="ARBA00023136"/>
    </source>
</evidence>
<dbReference type="InterPro" id="IPR044890">
    <property type="entry name" value="TMEM14_sf"/>
</dbReference>
<accession>A0A8J4F841</accession>
<evidence type="ECO:0000313" key="7">
    <source>
        <dbReference type="EMBL" id="GIL61197.1"/>
    </source>
</evidence>
<feature type="transmembrane region" description="Helical" evidence="6">
    <location>
        <begin position="111"/>
        <end position="132"/>
    </location>
</feature>
<evidence type="ECO:0000256" key="1">
    <source>
        <dbReference type="ARBA" id="ARBA00004370"/>
    </source>
</evidence>
<keyword evidence="4 6" id="KW-1133">Transmembrane helix</keyword>
<proteinExistence type="inferred from homology"/>
<name>A0A8J4F841_9CHLO</name>
<dbReference type="Proteomes" id="UP000747399">
    <property type="component" value="Unassembled WGS sequence"/>
</dbReference>
<dbReference type="PANTHER" id="PTHR12668">
    <property type="entry name" value="TRANSMEMBRANE PROTEIN 14, 15"/>
    <property type="match status" value="1"/>
</dbReference>
<evidence type="ECO:0000256" key="6">
    <source>
        <dbReference type="SAM" id="Phobius"/>
    </source>
</evidence>